<sequence>MRFAFALLSTTLLTLAACPGGGGDTDTDTSTTSGPATSTDATTTTSGATTTTAPTTTAPTTGPTTGDEPVACDDAIPDEGTACAVEGEICQFETDLCMNFVGAKCQDGAWVYFDNVPPPECGEGACDPPNFPEEGMTCSPEGASCSTDCSDQCSFCNSWVCQGGLWEHFEVFPAPCLECDAICDFVIVPMCAGGPPDKAACVTGCEENKVGDCKAEFSALRACAGEQPTFTCDMSGRPEVAGCEDQFTAFYDCAMP</sequence>
<evidence type="ECO:0000256" key="1">
    <source>
        <dbReference type="SAM" id="MobiDB-lite"/>
    </source>
</evidence>
<comment type="caution">
    <text evidence="3">The sequence shown here is derived from an EMBL/GenBank/DDBJ whole genome shotgun (WGS) entry which is preliminary data.</text>
</comment>
<feature type="region of interest" description="Disordered" evidence="1">
    <location>
        <begin position="19"/>
        <end position="71"/>
    </location>
</feature>
<evidence type="ECO:0000313" key="3">
    <source>
        <dbReference type="EMBL" id="MDC0667074.1"/>
    </source>
</evidence>
<evidence type="ECO:0000256" key="2">
    <source>
        <dbReference type="SAM" id="SignalP"/>
    </source>
</evidence>
<feature type="compositionally biased region" description="Low complexity" evidence="1">
    <location>
        <begin position="28"/>
        <end position="67"/>
    </location>
</feature>
<dbReference type="RefSeq" id="WP_271994931.1">
    <property type="nucleotide sequence ID" value="NZ_JAQNDN010000001.1"/>
</dbReference>
<keyword evidence="2" id="KW-0732">Signal</keyword>
<reference evidence="3 4" key="1">
    <citation type="submission" date="2022-11" db="EMBL/GenBank/DDBJ databases">
        <title>Minimal conservation of predation-associated metabolite biosynthetic gene clusters underscores biosynthetic potential of Myxococcota including descriptions for ten novel species: Archangium lansinium sp. nov., Myxococcus landrumus sp. nov., Nannocystis bai.</title>
        <authorList>
            <person name="Ahearne A."/>
            <person name="Stevens C."/>
            <person name="Dowd S."/>
        </authorList>
    </citation>
    <scope>NUCLEOTIDE SEQUENCE [LARGE SCALE GENOMIC DNA]</scope>
    <source>
        <strain evidence="3 4">NCELM</strain>
    </source>
</reference>
<dbReference type="PROSITE" id="PS51257">
    <property type="entry name" value="PROKAR_LIPOPROTEIN"/>
    <property type="match status" value="1"/>
</dbReference>
<evidence type="ECO:0000313" key="4">
    <source>
        <dbReference type="Proteomes" id="UP001217838"/>
    </source>
</evidence>
<dbReference type="EMBL" id="JAQNDN010000001">
    <property type="protein sequence ID" value="MDC0667074.1"/>
    <property type="molecule type" value="Genomic_DNA"/>
</dbReference>
<feature type="chain" id="PRO_5045447479" evidence="2">
    <location>
        <begin position="17"/>
        <end position="256"/>
    </location>
</feature>
<feature type="signal peptide" evidence="2">
    <location>
        <begin position="1"/>
        <end position="16"/>
    </location>
</feature>
<accession>A0ABT5AZ03</accession>
<dbReference type="Proteomes" id="UP001217838">
    <property type="component" value="Unassembled WGS sequence"/>
</dbReference>
<gene>
    <name evidence="3" type="ORF">POL58_04965</name>
</gene>
<name>A0ABT5AZ03_9BACT</name>
<protein>
    <submittedName>
        <fullName evidence="3">Uncharacterized protein</fullName>
    </submittedName>
</protein>
<proteinExistence type="predicted"/>
<keyword evidence="4" id="KW-1185">Reference proteome</keyword>
<organism evidence="3 4">
    <name type="scientific">Nannocystis radixulma</name>
    <dbReference type="NCBI Taxonomy" id="2995305"/>
    <lineage>
        <taxon>Bacteria</taxon>
        <taxon>Pseudomonadati</taxon>
        <taxon>Myxococcota</taxon>
        <taxon>Polyangia</taxon>
        <taxon>Nannocystales</taxon>
        <taxon>Nannocystaceae</taxon>
        <taxon>Nannocystis</taxon>
    </lineage>
</organism>